<dbReference type="InterPro" id="IPR011008">
    <property type="entry name" value="Dimeric_a/b-barrel"/>
</dbReference>
<name>A0A9W4GS78_9ACTN</name>
<dbReference type="Gene3D" id="3.30.70.100">
    <property type="match status" value="1"/>
</dbReference>
<dbReference type="SUPFAM" id="SSF54909">
    <property type="entry name" value="Dimeric alpha+beta barrel"/>
    <property type="match status" value="1"/>
</dbReference>
<dbReference type="AlphaFoldDB" id="A0A9W4GS78"/>
<proteinExistence type="predicted"/>
<dbReference type="InterPro" id="IPR013097">
    <property type="entry name" value="Dabb"/>
</dbReference>
<reference evidence="2" key="1">
    <citation type="submission" date="2021-05" db="EMBL/GenBank/DDBJ databases">
        <authorList>
            <person name="Arsene-Ploetze F."/>
        </authorList>
    </citation>
    <scope>NUCLEOTIDE SEQUENCE</scope>
    <source>
        <strain evidence="2">DSM 42138</strain>
    </source>
</reference>
<gene>
    <name evidence="2" type="ORF">SCOCK_30398</name>
</gene>
<dbReference type="SMART" id="SM00886">
    <property type="entry name" value="Dabb"/>
    <property type="match status" value="1"/>
</dbReference>
<evidence type="ECO:0000313" key="3">
    <source>
        <dbReference type="Proteomes" id="UP001152519"/>
    </source>
</evidence>
<dbReference type="RefSeq" id="WP_251492127.1">
    <property type="nucleotide sequence ID" value="NZ_CAJSLV010000059.1"/>
</dbReference>
<protein>
    <submittedName>
        <fullName evidence="2">Stress responsive A/B Barrel Domain</fullName>
    </submittedName>
</protein>
<comment type="caution">
    <text evidence="2">The sequence shown here is derived from an EMBL/GenBank/DDBJ whole genome shotgun (WGS) entry which is preliminary data.</text>
</comment>
<dbReference type="Pfam" id="PF07876">
    <property type="entry name" value="Dabb"/>
    <property type="match status" value="1"/>
</dbReference>
<dbReference type="PANTHER" id="PTHR37832">
    <property type="entry name" value="BLL2683 PROTEIN"/>
    <property type="match status" value="1"/>
</dbReference>
<sequence length="97" mass="10712">MIRHLVLFKLNEGVSRDEPRVVDGARGFAELGGLVPEVESWECGWNVSDRPIAYDFAINSSVADGDALVRYLEHPAHQAAVAPWAGFATWVIADYEI</sequence>
<dbReference type="EMBL" id="CAJSLV010000059">
    <property type="protein sequence ID" value="CAG6395165.1"/>
    <property type="molecule type" value="Genomic_DNA"/>
</dbReference>
<dbReference type="PANTHER" id="PTHR37832:SF1">
    <property type="entry name" value="STRESS-RESPONSE A_B BARREL DOMAIN-CONTAINING PROTEIN"/>
    <property type="match status" value="1"/>
</dbReference>
<keyword evidence="3" id="KW-1185">Reference proteome</keyword>
<organism evidence="2 3">
    <name type="scientific">Actinacidiphila cocklensis</name>
    <dbReference type="NCBI Taxonomy" id="887465"/>
    <lineage>
        <taxon>Bacteria</taxon>
        <taxon>Bacillati</taxon>
        <taxon>Actinomycetota</taxon>
        <taxon>Actinomycetes</taxon>
        <taxon>Kitasatosporales</taxon>
        <taxon>Streptomycetaceae</taxon>
        <taxon>Actinacidiphila</taxon>
    </lineage>
</organism>
<dbReference type="Proteomes" id="UP001152519">
    <property type="component" value="Unassembled WGS sequence"/>
</dbReference>
<dbReference type="PROSITE" id="PS51502">
    <property type="entry name" value="S_R_A_B_BARREL"/>
    <property type="match status" value="1"/>
</dbReference>
<feature type="domain" description="Stress-response A/B barrel" evidence="1">
    <location>
        <begin position="2"/>
        <end position="95"/>
    </location>
</feature>
<evidence type="ECO:0000259" key="1">
    <source>
        <dbReference type="PROSITE" id="PS51502"/>
    </source>
</evidence>
<evidence type="ECO:0000313" key="2">
    <source>
        <dbReference type="EMBL" id="CAG6395165.1"/>
    </source>
</evidence>
<accession>A0A9W4GS78</accession>